<keyword evidence="2" id="KW-1185">Reference proteome</keyword>
<dbReference type="EMBL" id="QTSX02003043">
    <property type="protein sequence ID" value="KAJ9072165.1"/>
    <property type="molecule type" value="Genomic_DNA"/>
</dbReference>
<evidence type="ECO:0000313" key="2">
    <source>
        <dbReference type="Proteomes" id="UP001165960"/>
    </source>
</evidence>
<organism evidence="1 2">
    <name type="scientific">Entomophthora muscae</name>
    <dbReference type="NCBI Taxonomy" id="34485"/>
    <lineage>
        <taxon>Eukaryota</taxon>
        <taxon>Fungi</taxon>
        <taxon>Fungi incertae sedis</taxon>
        <taxon>Zoopagomycota</taxon>
        <taxon>Entomophthoromycotina</taxon>
        <taxon>Entomophthoromycetes</taxon>
        <taxon>Entomophthorales</taxon>
        <taxon>Entomophthoraceae</taxon>
        <taxon>Entomophthora</taxon>
    </lineage>
</organism>
<gene>
    <name evidence="1" type="ORF">DSO57_1030036</name>
</gene>
<comment type="caution">
    <text evidence="1">The sequence shown here is derived from an EMBL/GenBank/DDBJ whole genome shotgun (WGS) entry which is preliminary data.</text>
</comment>
<protein>
    <submittedName>
        <fullName evidence="1">Uncharacterized protein</fullName>
    </submittedName>
</protein>
<reference evidence="1" key="1">
    <citation type="submission" date="2022-04" db="EMBL/GenBank/DDBJ databases">
        <title>Genome of the entomopathogenic fungus Entomophthora muscae.</title>
        <authorList>
            <person name="Elya C."/>
            <person name="Lovett B.R."/>
            <person name="Lee E."/>
            <person name="Macias A.M."/>
            <person name="Hajek A.E."/>
            <person name="De Bivort B.L."/>
            <person name="Kasson M.T."/>
            <person name="De Fine Licht H.H."/>
            <person name="Stajich J.E."/>
        </authorList>
    </citation>
    <scope>NUCLEOTIDE SEQUENCE</scope>
    <source>
        <strain evidence="1">Berkeley</strain>
    </source>
</reference>
<name>A0ACC2TCE4_9FUNG</name>
<accession>A0ACC2TCE4</accession>
<sequence length="159" mass="17967">MAVAHITQEVLNELPWDRALVQLLPTHLWISPLVTEQSSWQVTASKFVTSKQTSVNSPLPVMSRGLGYYRPQGYKQEHDSLYSPIWVPFTAFFPDYWTDKGSATTPTQLLDTGMVIHHIAAYANFLVQPFYGPIFVGREVVLKLASIQRDTSWVGMVVL</sequence>
<dbReference type="Proteomes" id="UP001165960">
    <property type="component" value="Unassembled WGS sequence"/>
</dbReference>
<evidence type="ECO:0000313" key="1">
    <source>
        <dbReference type="EMBL" id="KAJ9072165.1"/>
    </source>
</evidence>
<proteinExistence type="predicted"/>